<dbReference type="OrthoDB" id="1922221at2759"/>
<dbReference type="AlphaFoldDB" id="A0A8T2S127"/>
<dbReference type="EMBL" id="CM035428">
    <property type="protein sequence ID" value="KAH7302449.1"/>
    <property type="molecule type" value="Genomic_DNA"/>
</dbReference>
<keyword evidence="3" id="KW-0653">Protein transport</keyword>
<dbReference type="Pfam" id="PF20669">
    <property type="entry name" value="Exo70_N"/>
    <property type="match status" value="1"/>
</dbReference>
<organism evidence="6 7">
    <name type="scientific">Ceratopteris richardii</name>
    <name type="common">Triangle waterfern</name>
    <dbReference type="NCBI Taxonomy" id="49495"/>
    <lineage>
        <taxon>Eukaryota</taxon>
        <taxon>Viridiplantae</taxon>
        <taxon>Streptophyta</taxon>
        <taxon>Embryophyta</taxon>
        <taxon>Tracheophyta</taxon>
        <taxon>Polypodiopsida</taxon>
        <taxon>Polypodiidae</taxon>
        <taxon>Polypodiales</taxon>
        <taxon>Pteridineae</taxon>
        <taxon>Pteridaceae</taxon>
        <taxon>Parkerioideae</taxon>
        <taxon>Ceratopteris</taxon>
    </lineage>
</organism>
<dbReference type="InterPro" id="IPR016159">
    <property type="entry name" value="Cullin_repeat-like_dom_sf"/>
</dbReference>
<name>A0A8T2S127_CERRI</name>
<keyword evidence="3" id="KW-0268">Exocytosis</keyword>
<dbReference type="GO" id="GO:0000145">
    <property type="term" value="C:exocyst"/>
    <property type="evidence" value="ECO:0007669"/>
    <property type="project" value="InterPro"/>
</dbReference>
<dbReference type="SUPFAM" id="SSF74788">
    <property type="entry name" value="Cullin repeat-like"/>
    <property type="match status" value="1"/>
</dbReference>
<comment type="caution">
    <text evidence="6">The sequence shown here is derived from an EMBL/GenBank/DDBJ whole genome shotgun (WGS) entry which is preliminary data.</text>
</comment>
<dbReference type="GO" id="GO:0005546">
    <property type="term" value="F:phosphatidylinositol-4,5-bisphosphate binding"/>
    <property type="evidence" value="ECO:0007669"/>
    <property type="project" value="InterPro"/>
</dbReference>
<dbReference type="Gene3D" id="1.20.1280.170">
    <property type="entry name" value="Exocyst complex component Exo70"/>
    <property type="match status" value="1"/>
</dbReference>
<feature type="region of interest" description="Disordered" evidence="4">
    <location>
        <begin position="178"/>
        <end position="214"/>
    </location>
</feature>
<accession>A0A8T2S127</accession>
<evidence type="ECO:0000313" key="7">
    <source>
        <dbReference type="Proteomes" id="UP000825935"/>
    </source>
</evidence>
<dbReference type="EMBL" id="CM035428">
    <property type="protein sequence ID" value="KAH7302448.1"/>
    <property type="molecule type" value="Genomic_DNA"/>
</dbReference>
<dbReference type="Pfam" id="PF03081">
    <property type="entry name" value="Exo70_C"/>
    <property type="match status" value="1"/>
</dbReference>
<keyword evidence="7" id="KW-1185">Reference proteome</keyword>
<feature type="domain" description="Exocyst complex subunit Exo70 C-terminal" evidence="5">
    <location>
        <begin position="297"/>
        <end position="666"/>
    </location>
</feature>
<proteinExistence type="inferred from homology"/>
<comment type="similarity">
    <text evidence="1 3">Belongs to the EXO70 family.</text>
</comment>
<dbReference type="GO" id="GO:0015031">
    <property type="term" value="P:protein transport"/>
    <property type="evidence" value="ECO:0007669"/>
    <property type="project" value="UniProtKB-KW"/>
</dbReference>
<evidence type="ECO:0000256" key="1">
    <source>
        <dbReference type="ARBA" id="ARBA00006756"/>
    </source>
</evidence>
<evidence type="ECO:0000313" key="6">
    <source>
        <dbReference type="EMBL" id="KAH7302449.1"/>
    </source>
</evidence>
<evidence type="ECO:0000259" key="5">
    <source>
        <dbReference type="Pfam" id="PF03081"/>
    </source>
</evidence>
<gene>
    <name evidence="6" type="ORF">KP509_23G074100</name>
</gene>
<dbReference type="OMA" id="MCSDRTN"/>
<dbReference type="InterPro" id="IPR046364">
    <property type="entry name" value="Exo70_C"/>
</dbReference>
<dbReference type="PANTHER" id="PTHR12542:SF96">
    <property type="entry name" value="EXOCYST COMPLEX COMPONENT EXO70B1"/>
    <property type="match status" value="1"/>
</dbReference>
<protein>
    <recommendedName>
        <fullName evidence="3">Exocyst subunit Exo70 family protein</fullName>
    </recommendedName>
</protein>
<evidence type="ECO:0000256" key="3">
    <source>
        <dbReference type="RuleBase" id="RU365026"/>
    </source>
</evidence>
<dbReference type="Proteomes" id="UP000825935">
    <property type="component" value="Chromosome 23"/>
</dbReference>
<sequence>MASSKERNDGIMATAHRMLKPFNSHHANTEDMLHMLSEFDERLLCVNDAQNSKITERAASDLLSQEQNELVESLTKAGDTVLKWEKVCSEHSNKTQIWSCQDRHSETYLRAVDELQELMGSLSMSKSDQGSFGSVQSLLQMAMSRLEEEFKHLLLVHSNSIDPEWIYELVAAQSASSGTEDSPVYKGEVDDMSTYGSNSGNAEANSNTEDEDDDMGLSSSLHAVSFTIQLLPADIVSNLNEIARRIIAGGYGRQCAKIFSSVRKAFLEQSLSRLGVEKLSTEDVHKMAWEALEVRIKKWVQTVKVAVKVLYPSERILCDQVFAGLSPWREIAFVDLARSSMLQILSLGEAIAISRRSPEKLFKILDMYESLWDLIPDINLIFSDDICCSVRAEAQGVLVRLGEAARGTFADFENAIQRDASRTPVPGGAVHPLTRYVMNYIWLLFSYSSTLRRLLGDKKLRVRTTGASPPNDENSQNVTDNLSPLAVQIIWLTVLLECNLDGKSKLYRDVAQSYLFLLNNAHYIVQKVKQSELSSLVGEDWVQKHSITVHQYATNYVRAAWMKVLACLRDEGITANGSFSGGISKFSFKEKLKTFNSYFEELLRTQSAWIVPDPQLREELRLSIAEKLIPAYRSFLSRYQSILDSGKYPGKYVKYTAEDIENCLLDLFEGTTSSLVAKRKSFSVG</sequence>
<feature type="compositionally biased region" description="Low complexity" evidence="4">
    <location>
        <begin position="196"/>
        <end position="207"/>
    </location>
</feature>
<comment type="function">
    <text evidence="3">Component of the exocyst complex.</text>
</comment>
<keyword evidence="2 3" id="KW-0813">Transport</keyword>
<evidence type="ECO:0000256" key="4">
    <source>
        <dbReference type="SAM" id="MobiDB-lite"/>
    </source>
</evidence>
<dbReference type="GO" id="GO:0006887">
    <property type="term" value="P:exocytosis"/>
    <property type="evidence" value="ECO:0007669"/>
    <property type="project" value="UniProtKB-KW"/>
</dbReference>
<reference evidence="6 7" key="1">
    <citation type="submission" date="2021-08" db="EMBL/GenBank/DDBJ databases">
        <title>WGS assembly of Ceratopteris richardii.</title>
        <authorList>
            <person name="Marchant D.B."/>
            <person name="Chen G."/>
            <person name="Jenkins J."/>
            <person name="Shu S."/>
            <person name="Leebens-Mack J."/>
            <person name="Grimwood J."/>
            <person name="Schmutz J."/>
            <person name="Soltis P."/>
            <person name="Soltis D."/>
            <person name="Chen Z.-H."/>
        </authorList>
    </citation>
    <scope>NUCLEOTIDE SEQUENCE [LARGE SCALE GENOMIC DNA]</scope>
    <source>
        <strain evidence="6">Whitten #5841</strain>
        <tissue evidence="6">Leaf</tissue>
    </source>
</reference>
<dbReference type="PANTHER" id="PTHR12542">
    <property type="entry name" value="EXOCYST COMPLEX PROTEIN EXO70"/>
    <property type="match status" value="1"/>
</dbReference>
<evidence type="ECO:0000256" key="2">
    <source>
        <dbReference type="ARBA" id="ARBA00022448"/>
    </source>
</evidence>
<dbReference type="InterPro" id="IPR004140">
    <property type="entry name" value="Exo70"/>
</dbReference>